<comment type="caution">
    <text evidence="9">The sequence shown here is derived from an EMBL/GenBank/DDBJ whole genome shotgun (WGS) entry which is preliminary data.</text>
</comment>
<dbReference type="SUPFAM" id="SSF56935">
    <property type="entry name" value="Porins"/>
    <property type="match status" value="1"/>
</dbReference>
<proteinExistence type="predicted"/>
<dbReference type="Proteomes" id="UP001595892">
    <property type="component" value="Unassembled WGS sequence"/>
</dbReference>
<keyword evidence="5" id="KW-0472">Membrane</keyword>
<evidence type="ECO:0000256" key="4">
    <source>
        <dbReference type="ARBA" id="ARBA00022692"/>
    </source>
</evidence>
<name>A0ABV9NL27_9GAMM</name>
<evidence type="ECO:0000256" key="2">
    <source>
        <dbReference type="ARBA" id="ARBA00022448"/>
    </source>
</evidence>
<evidence type="ECO:0000256" key="6">
    <source>
        <dbReference type="ARBA" id="ARBA00023237"/>
    </source>
</evidence>
<dbReference type="RefSeq" id="WP_377004148.1">
    <property type="nucleotide sequence ID" value="NZ_JBHSGG010000023.1"/>
</dbReference>
<dbReference type="PANTHER" id="PTHR30069">
    <property type="entry name" value="TONB-DEPENDENT OUTER MEMBRANE RECEPTOR"/>
    <property type="match status" value="1"/>
</dbReference>
<accession>A0ABV9NL27</accession>
<dbReference type="Gene3D" id="2.60.40.1120">
    <property type="entry name" value="Carboxypeptidase-like, regulatory domain"/>
    <property type="match status" value="1"/>
</dbReference>
<keyword evidence="7" id="KW-0732">Signal</keyword>
<evidence type="ECO:0000259" key="8">
    <source>
        <dbReference type="Pfam" id="PF25183"/>
    </source>
</evidence>
<feature type="chain" id="PRO_5045062766" evidence="7">
    <location>
        <begin position="30"/>
        <end position="990"/>
    </location>
</feature>
<dbReference type="InterPro" id="IPR039426">
    <property type="entry name" value="TonB-dep_rcpt-like"/>
</dbReference>
<dbReference type="InterPro" id="IPR036942">
    <property type="entry name" value="Beta-barrel_TonB_sf"/>
</dbReference>
<evidence type="ECO:0000256" key="3">
    <source>
        <dbReference type="ARBA" id="ARBA00022452"/>
    </source>
</evidence>
<evidence type="ECO:0000256" key="1">
    <source>
        <dbReference type="ARBA" id="ARBA00004571"/>
    </source>
</evidence>
<feature type="signal peptide" evidence="7">
    <location>
        <begin position="1"/>
        <end position="29"/>
    </location>
</feature>
<reference evidence="10" key="1">
    <citation type="journal article" date="2019" name="Int. J. Syst. Evol. Microbiol.">
        <title>The Global Catalogue of Microorganisms (GCM) 10K type strain sequencing project: providing services to taxonomists for standard genome sequencing and annotation.</title>
        <authorList>
            <consortium name="The Broad Institute Genomics Platform"/>
            <consortium name="The Broad Institute Genome Sequencing Center for Infectious Disease"/>
            <person name="Wu L."/>
            <person name="Ma J."/>
        </authorList>
    </citation>
    <scope>NUCLEOTIDE SEQUENCE [LARGE SCALE GENOMIC DNA]</scope>
    <source>
        <strain evidence="10">CGMCC 1.13574</strain>
    </source>
</reference>
<gene>
    <name evidence="9" type="ORF">ACFO3Q_08085</name>
</gene>
<dbReference type="Pfam" id="PF13620">
    <property type="entry name" value="CarboxypepD_reg"/>
    <property type="match status" value="1"/>
</dbReference>
<dbReference type="InterPro" id="IPR057601">
    <property type="entry name" value="Oar-like_b-barrel"/>
</dbReference>
<feature type="domain" description="TonB-dependent transporter Oar-like beta-barrel" evidence="8">
    <location>
        <begin position="413"/>
        <end position="875"/>
    </location>
</feature>
<evidence type="ECO:0000256" key="5">
    <source>
        <dbReference type="ARBA" id="ARBA00023136"/>
    </source>
</evidence>
<sequence length="990" mass="109360">MKHPLRRCALAALIGALAPVLYMPHDVVAQSTAATLRGTVTADGSPVPGAQVTASNTATGLSRSAIAGAGGQYQIPGLPPGTYQVQVIADGQVSSRTVRLQVGQNATLDLAAATGTAPADAQTLEAVQVVGTRIVETKTSEVGDYVSPRQIEVLPQASRNFLSFAETVPGVQFITASNGTTQLRSGAQNANATNVFIDGVGQKNYVLKGGITGSDQSRGNPFPQSAIGEYKVITSNYKAEFDQISGAAVTAVTRSGTNEFEGDFFWDRTDDQWRASTPQELEQGEKVQSADEQYGVSFGGPIVRDLLHFFVAHENKSIVSPREVVPGENVRPDELPPFLREQVRTFNAPFESDLYFGKLSLAPGDAHLFELSFRRRDEQDLQELGGVNVESRASNLAFEETRVDLRYQFSGTDWLNDAHITYEEAFFNPQPAATGIGRIYETDAQVPTERNGRVVLRTGGTANFQRKGQEGYSFQNDLTWFGLEGHTLKAGFKYKQVDVSSLERLPIQPQYYYNLEESLTVPNRVEFSALLPGAPASIVSENRQYGIYVQDDWDVTERLQLNLGVRYDYEETPAYREFVTPSDLAATLRGWSNLQNADYDIGNYISDGRNRSYFKGAWAPRLGFSYDISADADESRVVFGGAGRSYDRNLFDYLALEQVKLAYKPYTYIFDTGRFPCTPGEGTCLAWDERYLDPAELEALAAANPNLGGEINLLNNDLDTPYSDQFSLGIRDTWGDWNVSGTLVRVIGKDGLYFRLGNRHPDGSFRNNDGTWGGLPWDQGVPGYGNLILVDNGIETRLNSVLLSAEKPYTEASGWGVTVAYTYSDASENRQNAAAQDEHYLLDYPSIDGQPFYTSLGVPRHRLVATGIYDLPWGITASAKLTLATPNYLSGTNCYDAPDANHCFWESVRPDTTFGQKQLDIALEKTIQVGEDFRFRIRGDVFNVTNARNYTQYDTWKGDPGEYNARYLTRSGTEILWPPRTFKLSFGMSW</sequence>
<keyword evidence="4" id="KW-0812">Transmembrane</keyword>
<keyword evidence="6" id="KW-0998">Cell outer membrane</keyword>
<protein>
    <submittedName>
        <fullName evidence="9">TonB-dependent receptor domain-containing protein</fullName>
    </submittedName>
</protein>
<evidence type="ECO:0000256" key="7">
    <source>
        <dbReference type="SAM" id="SignalP"/>
    </source>
</evidence>
<dbReference type="SUPFAM" id="SSF49452">
    <property type="entry name" value="Starch-binding domain-like"/>
    <property type="match status" value="1"/>
</dbReference>
<comment type="subcellular location">
    <subcellularLocation>
        <location evidence="1">Cell outer membrane</location>
        <topology evidence="1">Multi-pass membrane protein</topology>
    </subcellularLocation>
</comment>
<dbReference type="InterPro" id="IPR013784">
    <property type="entry name" value="Carb-bd-like_fold"/>
</dbReference>
<keyword evidence="10" id="KW-1185">Reference proteome</keyword>
<keyword evidence="9" id="KW-0675">Receptor</keyword>
<organism evidence="9 10">
    <name type="scientific">Coralloluteibacterium thermophilum</name>
    <dbReference type="NCBI Taxonomy" id="2707049"/>
    <lineage>
        <taxon>Bacteria</taxon>
        <taxon>Pseudomonadati</taxon>
        <taxon>Pseudomonadota</taxon>
        <taxon>Gammaproteobacteria</taxon>
        <taxon>Lysobacterales</taxon>
        <taxon>Lysobacteraceae</taxon>
        <taxon>Coralloluteibacterium</taxon>
    </lineage>
</organism>
<dbReference type="Gene3D" id="2.40.170.20">
    <property type="entry name" value="TonB-dependent receptor, beta-barrel domain"/>
    <property type="match status" value="1"/>
</dbReference>
<keyword evidence="3" id="KW-1134">Transmembrane beta strand</keyword>
<dbReference type="PANTHER" id="PTHR30069:SF46">
    <property type="entry name" value="OAR PROTEIN"/>
    <property type="match status" value="1"/>
</dbReference>
<feature type="domain" description="TonB-dependent transporter Oar-like beta-barrel" evidence="8">
    <location>
        <begin position="252"/>
        <end position="321"/>
    </location>
</feature>
<dbReference type="Pfam" id="PF25183">
    <property type="entry name" value="OMP_b-brl_4"/>
    <property type="match status" value="2"/>
</dbReference>
<keyword evidence="2" id="KW-0813">Transport</keyword>
<evidence type="ECO:0000313" key="9">
    <source>
        <dbReference type="EMBL" id="MFC4728124.1"/>
    </source>
</evidence>
<dbReference type="EMBL" id="JBHSGG010000023">
    <property type="protein sequence ID" value="MFC4728124.1"/>
    <property type="molecule type" value="Genomic_DNA"/>
</dbReference>
<evidence type="ECO:0000313" key="10">
    <source>
        <dbReference type="Proteomes" id="UP001595892"/>
    </source>
</evidence>